<feature type="transmembrane region" description="Helical" evidence="6">
    <location>
        <begin position="74"/>
        <end position="96"/>
    </location>
</feature>
<gene>
    <name evidence="7" type="primary">cidA</name>
    <name evidence="7" type="ORF">DEAC_c43960</name>
</gene>
<dbReference type="AlphaFoldDB" id="A0A0J1IG25"/>
<evidence type="ECO:0000313" key="7">
    <source>
        <dbReference type="EMBL" id="KLU63686.1"/>
    </source>
</evidence>
<name>A0A0J1IG25_9FIRM</name>
<feature type="transmembrane region" description="Helical" evidence="6">
    <location>
        <begin position="42"/>
        <end position="62"/>
    </location>
</feature>
<evidence type="ECO:0000256" key="2">
    <source>
        <dbReference type="ARBA" id="ARBA00022475"/>
    </source>
</evidence>
<dbReference type="PANTHER" id="PTHR33931:SF2">
    <property type="entry name" value="HOLIN-LIKE PROTEIN CIDA"/>
    <property type="match status" value="1"/>
</dbReference>
<evidence type="ECO:0000256" key="5">
    <source>
        <dbReference type="ARBA" id="ARBA00023136"/>
    </source>
</evidence>
<organism evidence="7 8">
    <name type="scientific">Desulfosporosinus acididurans</name>
    <dbReference type="NCBI Taxonomy" id="476652"/>
    <lineage>
        <taxon>Bacteria</taxon>
        <taxon>Bacillati</taxon>
        <taxon>Bacillota</taxon>
        <taxon>Clostridia</taxon>
        <taxon>Eubacteriales</taxon>
        <taxon>Desulfitobacteriaceae</taxon>
        <taxon>Desulfosporosinus</taxon>
    </lineage>
</organism>
<keyword evidence="8" id="KW-1185">Reference proteome</keyword>
<dbReference type="PANTHER" id="PTHR33931">
    <property type="entry name" value="HOLIN-LIKE PROTEIN CIDA-RELATED"/>
    <property type="match status" value="1"/>
</dbReference>
<dbReference type="PATRIC" id="fig|476652.3.peg.4675"/>
<comment type="caution">
    <text evidence="7">The sequence shown here is derived from an EMBL/GenBank/DDBJ whole genome shotgun (WGS) entry which is preliminary data.</text>
</comment>
<feature type="transmembrane region" description="Helical" evidence="6">
    <location>
        <begin position="102"/>
        <end position="123"/>
    </location>
</feature>
<dbReference type="RefSeq" id="WP_053006569.1">
    <property type="nucleotide sequence ID" value="NZ_LDZY01000032.1"/>
</dbReference>
<keyword evidence="4 6" id="KW-1133">Transmembrane helix</keyword>
<keyword evidence="5 6" id="KW-0472">Membrane</keyword>
<dbReference type="Pfam" id="PF03788">
    <property type="entry name" value="LrgA"/>
    <property type="match status" value="1"/>
</dbReference>
<feature type="transmembrane region" description="Helical" evidence="6">
    <location>
        <begin position="16"/>
        <end position="36"/>
    </location>
</feature>
<keyword evidence="3 6" id="KW-0812">Transmembrane</keyword>
<sequence length="134" mass="15102">MKKALQITRMFKPRRIFLALIQIGILYIFSFVGSFLGKLLHLNFPGSLIGMGILFILLRLEIFPYNWVVIGGNWLLAELLLFFIPSVVAIMQYIQFLHQDGLDLFIIILISTVAVMVSSGLTAEMITRKGGKAL</sequence>
<proteinExistence type="predicted"/>
<dbReference type="NCBIfam" id="NF002460">
    <property type="entry name" value="PRK01658.1"/>
    <property type="match status" value="1"/>
</dbReference>
<evidence type="ECO:0000313" key="8">
    <source>
        <dbReference type="Proteomes" id="UP000036356"/>
    </source>
</evidence>
<reference evidence="7 8" key="1">
    <citation type="submission" date="2015-06" db="EMBL/GenBank/DDBJ databases">
        <title>Draft genome of the moderately acidophilic sulfate reducer Candidatus Desulfosporosinus acididurans strain M1.</title>
        <authorList>
            <person name="Poehlein A."/>
            <person name="Petzsch P."/>
            <person name="Johnson B.D."/>
            <person name="Schloemann M."/>
            <person name="Daniel R."/>
            <person name="Muehling M."/>
        </authorList>
    </citation>
    <scope>NUCLEOTIDE SEQUENCE [LARGE SCALE GENOMIC DNA]</scope>
    <source>
        <strain evidence="7 8">M1</strain>
    </source>
</reference>
<keyword evidence="2" id="KW-1003">Cell membrane</keyword>
<dbReference type="EMBL" id="LDZY01000032">
    <property type="protein sequence ID" value="KLU63686.1"/>
    <property type="molecule type" value="Genomic_DNA"/>
</dbReference>
<evidence type="ECO:0000256" key="3">
    <source>
        <dbReference type="ARBA" id="ARBA00022692"/>
    </source>
</evidence>
<evidence type="ECO:0000256" key="4">
    <source>
        <dbReference type="ARBA" id="ARBA00022989"/>
    </source>
</evidence>
<protein>
    <submittedName>
        <fullName evidence="7">Holin-like protein CidA</fullName>
    </submittedName>
</protein>
<dbReference type="STRING" id="476652.DEAC_c43960"/>
<dbReference type="Proteomes" id="UP000036356">
    <property type="component" value="Unassembled WGS sequence"/>
</dbReference>
<dbReference type="GO" id="GO:0005886">
    <property type="term" value="C:plasma membrane"/>
    <property type="evidence" value="ECO:0007669"/>
    <property type="project" value="UniProtKB-SubCell"/>
</dbReference>
<dbReference type="InterPro" id="IPR005538">
    <property type="entry name" value="LrgA/CidA"/>
</dbReference>
<comment type="subcellular location">
    <subcellularLocation>
        <location evidence="1">Cell membrane</location>
        <topology evidence="1">Multi-pass membrane protein</topology>
    </subcellularLocation>
</comment>
<evidence type="ECO:0000256" key="6">
    <source>
        <dbReference type="SAM" id="Phobius"/>
    </source>
</evidence>
<evidence type="ECO:0000256" key="1">
    <source>
        <dbReference type="ARBA" id="ARBA00004651"/>
    </source>
</evidence>
<accession>A0A0J1IG25</accession>